<gene>
    <name evidence="2" type="ORF">QYE76_024398</name>
</gene>
<dbReference type="Pfam" id="PF14299">
    <property type="entry name" value="PP2"/>
    <property type="match status" value="1"/>
</dbReference>
<dbReference type="PANTHER" id="PTHR32278">
    <property type="entry name" value="F-BOX DOMAIN-CONTAINING PROTEIN"/>
    <property type="match status" value="1"/>
</dbReference>
<proteinExistence type="predicted"/>
<dbReference type="CDD" id="cd22162">
    <property type="entry name" value="F-box_AtSKIP3-like"/>
    <property type="match status" value="1"/>
</dbReference>
<dbReference type="PANTHER" id="PTHR32278:SF142">
    <property type="entry name" value="OS02G0812600 PROTEIN"/>
    <property type="match status" value="1"/>
</dbReference>
<accession>A0AAD8RDV2</accession>
<evidence type="ECO:0000259" key="1">
    <source>
        <dbReference type="PROSITE" id="PS50181"/>
    </source>
</evidence>
<dbReference type="InterPro" id="IPR001810">
    <property type="entry name" value="F-box_dom"/>
</dbReference>
<protein>
    <recommendedName>
        <fullName evidence="1">F-box domain-containing protein</fullName>
    </recommendedName>
</protein>
<evidence type="ECO:0000313" key="3">
    <source>
        <dbReference type="Proteomes" id="UP001231189"/>
    </source>
</evidence>
<evidence type="ECO:0000313" key="2">
    <source>
        <dbReference type="EMBL" id="KAK1618881.1"/>
    </source>
</evidence>
<dbReference type="EMBL" id="JAUUTY010000006">
    <property type="protein sequence ID" value="KAK1618881.1"/>
    <property type="molecule type" value="Genomic_DNA"/>
</dbReference>
<organism evidence="2 3">
    <name type="scientific">Lolium multiflorum</name>
    <name type="common">Italian ryegrass</name>
    <name type="synonym">Lolium perenne subsp. multiflorum</name>
    <dbReference type="NCBI Taxonomy" id="4521"/>
    <lineage>
        <taxon>Eukaryota</taxon>
        <taxon>Viridiplantae</taxon>
        <taxon>Streptophyta</taxon>
        <taxon>Embryophyta</taxon>
        <taxon>Tracheophyta</taxon>
        <taxon>Spermatophyta</taxon>
        <taxon>Magnoliopsida</taxon>
        <taxon>Liliopsida</taxon>
        <taxon>Poales</taxon>
        <taxon>Poaceae</taxon>
        <taxon>BOP clade</taxon>
        <taxon>Pooideae</taxon>
        <taxon>Poodae</taxon>
        <taxon>Poeae</taxon>
        <taxon>Poeae Chloroplast Group 2 (Poeae type)</taxon>
        <taxon>Loliodinae</taxon>
        <taxon>Loliinae</taxon>
        <taxon>Lolium</taxon>
    </lineage>
</organism>
<dbReference type="Proteomes" id="UP001231189">
    <property type="component" value="Unassembled WGS sequence"/>
</dbReference>
<dbReference type="PROSITE" id="PS50181">
    <property type="entry name" value="FBOX"/>
    <property type="match status" value="1"/>
</dbReference>
<keyword evidence="3" id="KW-1185">Reference proteome</keyword>
<name>A0AAD8RDV2_LOLMU</name>
<dbReference type="InterPro" id="IPR036047">
    <property type="entry name" value="F-box-like_dom_sf"/>
</dbReference>
<sequence>MEATTEAESDIGRLPEELLAAIISLTSPLDACRAAAVCRTIRPAADSDAVWSRFLPRDLPRFVDAAERSLMELPSCKARFRRLSDNPALLLGRVTRMWLDKATGGKCYTLSARALNISLQPHWRWMHVHVAHDIKTGRSIVSEAARLWNAQRLEIRGKIPSKMLSHNSTYAAYMVFKLLHTASGLSHPFQEASISIGGSESTHRACLDSYYEDGAGCMVPRKQVLARFRRGFGMVLVEDDVILPQRRTDGWMELELGGFCNEEDDDGEVCFAFTETEGLNAKTGLVVRSIEMRIKQQGSIS</sequence>
<dbReference type="Pfam" id="PF12937">
    <property type="entry name" value="F-box-like"/>
    <property type="match status" value="1"/>
</dbReference>
<dbReference type="AlphaFoldDB" id="A0AAD8RDV2"/>
<dbReference type="SMART" id="SM00256">
    <property type="entry name" value="FBOX"/>
    <property type="match status" value="1"/>
</dbReference>
<dbReference type="SUPFAM" id="SSF81383">
    <property type="entry name" value="F-box domain"/>
    <property type="match status" value="1"/>
</dbReference>
<feature type="domain" description="F-box" evidence="1">
    <location>
        <begin position="8"/>
        <end position="54"/>
    </location>
</feature>
<dbReference type="Gene3D" id="1.20.1280.50">
    <property type="match status" value="1"/>
</dbReference>
<dbReference type="InterPro" id="IPR025886">
    <property type="entry name" value="PP2-like"/>
</dbReference>
<comment type="caution">
    <text evidence="2">The sequence shown here is derived from an EMBL/GenBank/DDBJ whole genome shotgun (WGS) entry which is preliminary data.</text>
</comment>
<reference evidence="2" key="1">
    <citation type="submission" date="2023-07" db="EMBL/GenBank/DDBJ databases">
        <title>A chromosome-level genome assembly of Lolium multiflorum.</title>
        <authorList>
            <person name="Chen Y."/>
            <person name="Copetti D."/>
            <person name="Kolliker R."/>
            <person name="Studer B."/>
        </authorList>
    </citation>
    <scope>NUCLEOTIDE SEQUENCE</scope>
    <source>
        <strain evidence="2">02402/16</strain>
        <tissue evidence="2">Leaf</tissue>
    </source>
</reference>